<organism evidence="1 2">
    <name type="scientific">Pseudomonas fluorescens</name>
    <dbReference type="NCBI Taxonomy" id="294"/>
    <lineage>
        <taxon>Bacteria</taxon>
        <taxon>Pseudomonadati</taxon>
        <taxon>Pseudomonadota</taxon>
        <taxon>Gammaproteobacteria</taxon>
        <taxon>Pseudomonadales</taxon>
        <taxon>Pseudomonadaceae</taxon>
        <taxon>Pseudomonas</taxon>
    </lineage>
</organism>
<dbReference type="AlphaFoldDB" id="A0A0F4ST23"/>
<evidence type="ECO:0000313" key="1">
    <source>
        <dbReference type="EMBL" id="KJZ35301.1"/>
    </source>
</evidence>
<evidence type="ECO:0000313" key="2">
    <source>
        <dbReference type="Proteomes" id="UP000033500"/>
    </source>
</evidence>
<reference evidence="1 2" key="1">
    <citation type="submission" date="2015-03" db="EMBL/GenBank/DDBJ databases">
        <title>Comparative genomics of Pseudomonas insights into diversity of traits involved in vanlence and defense.</title>
        <authorList>
            <person name="Qin Y."/>
        </authorList>
    </citation>
    <scope>NUCLEOTIDE SEQUENCE [LARGE SCALE GENOMIC DNA]</scope>
    <source>
        <strain evidence="1 2">C3</strain>
    </source>
</reference>
<dbReference type="InterPro" id="IPR022037">
    <property type="entry name" value="DUF3606"/>
</dbReference>
<dbReference type="RefSeq" id="WP_046049428.1">
    <property type="nucleotide sequence ID" value="NZ_LACD01000038.1"/>
</dbReference>
<accession>A0A0F4ST23</accession>
<name>A0A0F4ST23_PSEFL</name>
<dbReference type="EMBL" id="LACD01000038">
    <property type="protein sequence ID" value="KJZ35301.1"/>
    <property type="molecule type" value="Genomic_DNA"/>
</dbReference>
<protein>
    <recommendedName>
        <fullName evidence="3">DUF3606 domain-containing protein</fullName>
    </recommendedName>
</protein>
<proteinExistence type="predicted"/>
<sequence length="61" mass="6992">MEKRKPIRGTDAIRINIQDSTELKYWAEKFGASKDEIRSAVKEAGDSLTAVKRHIKHMQHA</sequence>
<dbReference type="PATRIC" id="fig|294.131.peg.4572"/>
<comment type="caution">
    <text evidence="1">The sequence shown here is derived from an EMBL/GenBank/DDBJ whole genome shotgun (WGS) entry which is preliminary data.</text>
</comment>
<gene>
    <name evidence="1" type="ORF">VC34_27695</name>
</gene>
<dbReference type="Pfam" id="PF12244">
    <property type="entry name" value="DUF3606"/>
    <property type="match status" value="1"/>
</dbReference>
<dbReference type="Proteomes" id="UP000033500">
    <property type="component" value="Unassembled WGS sequence"/>
</dbReference>
<evidence type="ECO:0008006" key="3">
    <source>
        <dbReference type="Google" id="ProtNLM"/>
    </source>
</evidence>